<dbReference type="SUPFAM" id="SSF140129">
    <property type="entry name" value="MxiH-like"/>
    <property type="match status" value="1"/>
</dbReference>
<name>A0ABU6JAP2_9BURK</name>
<evidence type="ECO:0000313" key="2">
    <source>
        <dbReference type="Proteomes" id="UP001352263"/>
    </source>
</evidence>
<protein>
    <submittedName>
        <fullName evidence="1">EscF/YscF/HrpA family type III secretion system needle major subunit</fullName>
    </submittedName>
</protein>
<gene>
    <name evidence="1" type="ORF">RY831_16235</name>
</gene>
<evidence type="ECO:0000313" key="1">
    <source>
        <dbReference type="EMBL" id="MEC4720713.1"/>
    </source>
</evidence>
<dbReference type="InterPro" id="IPR021123">
    <property type="entry name" value="T3SS_needle-like"/>
</dbReference>
<dbReference type="RefSeq" id="WP_326507429.1">
    <property type="nucleotide sequence ID" value="NZ_JAWIIV010000013.1"/>
</dbReference>
<dbReference type="Gene3D" id="1.20.58.90">
    <property type="match status" value="1"/>
</dbReference>
<dbReference type="EMBL" id="JAWIIV010000013">
    <property type="protein sequence ID" value="MEC4720713.1"/>
    <property type="molecule type" value="Genomic_DNA"/>
</dbReference>
<dbReference type="Pfam" id="PF09392">
    <property type="entry name" value="T3SS_needle_F"/>
    <property type="match status" value="1"/>
</dbReference>
<comment type="caution">
    <text evidence="1">The sequence shown here is derived from an EMBL/GenBank/DDBJ whole genome shotgun (WGS) entry which is preliminary data.</text>
</comment>
<sequence>MPENISFQSIGTSLYNAVQTKEASLNTLMQTVGREPTTTDLLKMQSAMNEWSMSIQLNSAMVKEYSDALKGIVQKIG</sequence>
<keyword evidence="2" id="KW-1185">Reference proteome</keyword>
<dbReference type="Proteomes" id="UP001352263">
    <property type="component" value="Unassembled WGS sequence"/>
</dbReference>
<dbReference type="InterPro" id="IPR037203">
    <property type="entry name" value="T3SS_needle-like_sf"/>
</dbReference>
<organism evidence="1 2">
    <name type="scientific">Noviherbaspirillum album</name>
    <dbReference type="NCBI Taxonomy" id="3080276"/>
    <lineage>
        <taxon>Bacteria</taxon>
        <taxon>Pseudomonadati</taxon>
        <taxon>Pseudomonadota</taxon>
        <taxon>Betaproteobacteria</taxon>
        <taxon>Burkholderiales</taxon>
        <taxon>Oxalobacteraceae</taxon>
        <taxon>Noviherbaspirillum</taxon>
    </lineage>
</organism>
<proteinExistence type="predicted"/>
<accession>A0ABU6JAP2</accession>
<reference evidence="1 2" key="1">
    <citation type="submission" date="2023-10" db="EMBL/GenBank/DDBJ databases">
        <title>Noviherbaspirillum sp. CPCC 100848 genome assembly.</title>
        <authorList>
            <person name="Li X.Y."/>
            <person name="Fang X.M."/>
        </authorList>
    </citation>
    <scope>NUCLEOTIDE SEQUENCE [LARGE SCALE GENOMIC DNA]</scope>
    <source>
        <strain evidence="1 2">CPCC 100848</strain>
    </source>
</reference>